<name>A0A1G6XSK7_9BACT</name>
<gene>
    <name evidence="1" type="ORF">SAMN04487996_102225</name>
</gene>
<dbReference type="Gene3D" id="3.40.50.2000">
    <property type="entry name" value="Glycogen Phosphorylase B"/>
    <property type="match status" value="1"/>
</dbReference>
<dbReference type="EMBL" id="FNAN01000002">
    <property type="protein sequence ID" value="SDD80415.1"/>
    <property type="molecule type" value="Genomic_DNA"/>
</dbReference>
<dbReference type="Proteomes" id="UP000198748">
    <property type="component" value="Unassembled WGS sequence"/>
</dbReference>
<dbReference type="SUPFAM" id="SSF53756">
    <property type="entry name" value="UDP-Glycosyltransferase/glycogen phosphorylase"/>
    <property type="match status" value="1"/>
</dbReference>
<organism evidence="1 2">
    <name type="scientific">Dyadobacter soli</name>
    <dbReference type="NCBI Taxonomy" id="659014"/>
    <lineage>
        <taxon>Bacteria</taxon>
        <taxon>Pseudomonadati</taxon>
        <taxon>Bacteroidota</taxon>
        <taxon>Cytophagia</taxon>
        <taxon>Cytophagales</taxon>
        <taxon>Spirosomataceae</taxon>
        <taxon>Dyadobacter</taxon>
    </lineage>
</organism>
<dbReference type="OrthoDB" id="9816564at2"/>
<dbReference type="AlphaFoldDB" id="A0A1G6XSK7"/>
<dbReference type="GO" id="GO:0016740">
    <property type="term" value="F:transferase activity"/>
    <property type="evidence" value="ECO:0007669"/>
    <property type="project" value="UniProtKB-KW"/>
</dbReference>
<keyword evidence="1" id="KW-0808">Transferase</keyword>
<evidence type="ECO:0000313" key="2">
    <source>
        <dbReference type="Proteomes" id="UP000198748"/>
    </source>
</evidence>
<keyword evidence="2" id="KW-1185">Reference proteome</keyword>
<sequence>MKLKGHQIIIFGLPRFDAPIESTNYTTAKLLARENEVYYIENPFTVRDFFRLRKTPEYQLRKEHFSLTGHTLIQTDIPNLKVIIPPILLSVNFLPENGLFRTALKFNEFLIRTKLKSILKAYKIRDYIFINSFNFHYPTLTDGLTPKLKVYHCLDPMVLPFNRRHGVVSEDILVKQSDVVICSSRQLYEEKKKQNQYSYFVANAADLGHSSKALNADLPVYPAIAALKKPVIGYLGAIERRMDYDLLQKVILANPDKSFAFVGPVSKEFVPDWFFTAENVHFPGSIGYEDMPAVIKGFDVALIPFKKDDVSSSIFPLKLFEYLGAGKPVVAIDFNPDLKEFTKGAVTFCEHAESFSQAINTALQTDNADLRKTRVTIAAENTWENRVDAIAEIIHYHLDEVIHP</sequence>
<evidence type="ECO:0000313" key="1">
    <source>
        <dbReference type="EMBL" id="SDD80415.1"/>
    </source>
</evidence>
<protein>
    <submittedName>
        <fullName evidence="1">Glycosyltransferase involved in cell wall bisynthesis</fullName>
    </submittedName>
</protein>
<dbReference type="Pfam" id="PF13692">
    <property type="entry name" value="Glyco_trans_1_4"/>
    <property type="match status" value="1"/>
</dbReference>
<dbReference type="STRING" id="659014.SAMN04487996_102225"/>
<proteinExistence type="predicted"/>
<accession>A0A1G6XSK7</accession>
<reference evidence="2" key="1">
    <citation type="submission" date="2016-10" db="EMBL/GenBank/DDBJ databases">
        <authorList>
            <person name="Varghese N."/>
            <person name="Submissions S."/>
        </authorList>
    </citation>
    <scope>NUCLEOTIDE SEQUENCE [LARGE SCALE GENOMIC DNA]</scope>
    <source>
        <strain evidence="2">DSM 25329</strain>
    </source>
</reference>
<dbReference type="RefSeq" id="WP_090146706.1">
    <property type="nucleotide sequence ID" value="NZ_FNAN01000002.1"/>
</dbReference>